<reference evidence="1" key="1">
    <citation type="submission" date="2018-02" db="EMBL/GenBank/DDBJ databases">
        <title>Rhizophora mucronata_Transcriptome.</title>
        <authorList>
            <person name="Meera S.P."/>
            <person name="Sreeshan A."/>
            <person name="Augustine A."/>
        </authorList>
    </citation>
    <scope>NUCLEOTIDE SEQUENCE</scope>
    <source>
        <tissue evidence="1">Leaf</tissue>
    </source>
</reference>
<organism evidence="1">
    <name type="scientific">Rhizophora mucronata</name>
    <name type="common">Asiatic mangrove</name>
    <dbReference type="NCBI Taxonomy" id="61149"/>
    <lineage>
        <taxon>Eukaryota</taxon>
        <taxon>Viridiplantae</taxon>
        <taxon>Streptophyta</taxon>
        <taxon>Embryophyta</taxon>
        <taxon>Tracheophyta</taxon>
        <taxon>Spermatophyta</taxon>
        <taxon>Magnoliopsida</taxon>
        <taxon>eudicotyledons</taxon>
        <taxon>Gunneridae</taxon>
        <taxon>Pentapetalae</taxon>
        <taxon>rosids</taxon>
        <taxon>fabids</taxon>
        <taxon>Malpighiales</taxon>
        <taxon>Rhizophoraceae</taxon>
        <taxon>Rhizophora</taxon>
    </lineage>
</organism>
<dbReference type="AlphaFoldDB" id="A0A2P2NGD0"/>
<proteinExistence type="predicted"/>
<dbReference type="EMBL" id="GGEC01060986">
    <property type="protein sequence ID" value="MBX41470.1"/>
    <property type="molecule type" value="Transcribed_RNA"/>
</dbReference>
<protein>
    <submittedName>
        <fullName evidence="1">Uncharacterized protein</fullName>
    </submittedName>
</protein>
<accession>A0A2P2NGD0</accession>
<name>A0A2P2NGD0_RHIMU</name>
<evidence type="ECO:0000313" key="1">
    <source>
        <dbReference type="EMBL" id="MBX41470.1"/>
    </source>
</evidence>
<sequence>MVLHYTVKLLDKIVFIWSTPSWLMSVKQFKVMPPHALSYVNLFCTSS</sequence>